<protein>
    <submittedName>
        <fullName evidence="2">Unnamed protein product</fullName>
    </submittedName>
</protein>
<feature type="region of interest" description="Disordered" evidence="1">
    <location>
        <begin position="52"/>
        <end position="147"/>
    </location>
</feature>
<keyword evidence="3" id="KW-1185">Reference proteome</keyword>
<feature type="compositionally biased region" description="Acidic residues" evidence="1">
    <location>
        <begin position="133"/>
        <end position="143"/>
    </location>
</feature>
<comment type="caution">
    <text evidence="2">The sequence shown here is derived from an EMBL/GenBank/DDBJ whole genome shotgun (WGS) entry which is preliminary data.</text>
</comment>
<name>A0A9W6Y772_9STRA</name>
<dbReference type="PANTHER" id="PTHR37984">
    <property type="entry name" value="PROTEIN CBG26694"/>
    <property type="match status" value="1"/>
</dbReference>
<sequence length="425" mass="47901">MMQRKSESPLEFYYRLNKVADKAGIDFDSSSKQRERHLKVFTKKLLDSRLRTTLQGQPYVIQDEDSPDEDEDDREVHFQDLVEDVPNVPPAVSPAAGSAQPGSDSGGRAQDISKNEEYLPDLPRPDQPRLEEDCPDNNDWDDPPEFRLGPGQRYGWWEEHNSDETKLLVRSPAGSAQVHMSREAKLIEETGGSHEDSGSSEEILKDWDSVIILDEDSDSDDETFYDAISFDGDDGDVYPQEVVKTESQTGTCSDRLLLPVRRLEKEYERCMQMSAEELSLEPACDIKADVGEPRRTTPSEEKKLRARLRYHHRIFLVDGNATAAPAQGVWYGLDVGDAKPVAQRPRSIAPHLAIKVYELLKKLLETGLIEHSGSPWASPIVIVLKKNGVDIRMCIDYRVVNGFTQLSNYPLPLIDDLLIGFESAM</sequence>
<dbReference type="AlphaFoldDB" id="A0A9W6Y772"/>
<dbReference type="OrthoDB" id="128412at2759"/>
<dbReference type="SUPFAM" id="SSF56672">
    <property type="entry name" value="DNA/RNA polymerases"/>
    <property type="match status" value="1"/>
</dbReference>
<feature type="compositionally biased region" description="Low complexity" evidence="1">
    <location>
        <begin position="93"/>
        <end position="107"/>
    </location>
</feature>
<proteinExistence type="predicted"/>
<dbReference type="InterPro" id="IPR050951">
    <property type="entry name" value="Retrovirus_Pol_polyprotein"/>
</dbReference>
<evidence type="ECO:0000313" key="2">
    <source>
        <dbReference type="EMBL" id="GMF55437.1"/>
    </source>
</evidence>
<dbReference type="EMBL" id="BSXT01003724">
    <property type="protein sequence ID" value="GMF55437.1"/>
    <property type="molecule type" value="Genomic_DNA"/>
</dbReference>
<reference evidence="2" key="1">
    <citation type="submission" date="2023-04" db="EMBL/GenBank/DDBJ databases">
        <title>Phytophthora fragariaefolia NBRC 109709.</title>
        <authorList>
            <person name="Ichikawa N."/>
            <person name="Sato H."/>
            <person name="Tonouchi N."/>
        </authorList>
    </citation>
    <scope>NUCLEOTIDE SEQUENCE</scope>
    <source>
        <strain evidence="2">NBRC 109709</strain>
    </source>
</reference>
<dbReference type="InterPro" id="IPR043502">
    <property type="entry name" value="DNA/RNA_pol_sf"/>
</dbReference>
<dbReference type="PANTHER" id="PTHR37984:SF5">
    <property type="entry name" value="PROTEIN NYNRIN-LIKE"/>
    <property type="match status" value="1"/>
</dbReference>
<organism evidence="2 3">
    <name type="scientific">Phytophthora fragariaefolia</name>
    <dbReference type="NCBI Taxonomy" id="1490495"/>
    <lineage>
        <taxon>Eukaryota</taxon>
        <taxon>Sar</taxon>
        <taxon>Stramenopiles</taxon>
        <taxon>Oomycota</taxon>
        <taxon>Peronosporomycetes</taxon>
        <taxon>Peronosporales</taxon>
        <taxon>Peronosporaceae</taxon>
        <taxon>Phytophthora</taxon>
    </lineage>
</organism>
<feature type="compositionally biased region" description="Acidic residues" evidence="1">
    <location>
        <begin position="62"/>
        <end position="73"/>
    </location>
</feature>
<accession>A0A9W6Y772</accession>
<gene>
    <name evidence="2" type="ORF">Pfra01_002335100</name>
</gene>
<evidence type="ECO:0000313" key="3">
    <source>
        <dbReference type="Proteomes" id="UP001165121"/>
    </source>
</evidence>
<dbReference type="Proteomes" id="UP001165121">
    <property type="component" value="Unassembled WGS sequence"/>
</dbReference>
<dbReference type="Gene3D" id="3.10.10.10">
    <property type="entry name" value="HIV Type 1 Reverse Transcriptase, subunit A, domain 1"/>
    <property type="match status" value="1"/>
</dbReference>
<evidence type="ECO:0000256" key="1">
    <source>
        <dbReference type="SAM" id="MobiDB-lite"/>
    </source>
</evidence>
<feature type="compositionally biased region" description="Basic and acidic residues" evidence="1">
    <location>
        <begin position="111"/>
        <end position="132"/>
    </location>
</feature>